<comment type="caution">
    <text evidence="2">The sequence shown here is derived from an EMBL/GenBank/DDBJ whole genome shotgun (WGS) entry which is preliminary data.</text>
</comment>
<dbReference type="OMA" id="IAKCANE"/>
<dbReference type="OrthoDB" id="6432406at2759"/>
<proteinExistence type="predicted"/>
<gene>
    <name evidence="2" type="ORF">HNY73_003629</name>
</gene>
<keyword evidence="1" id="KW-0812">Transmembrane</keyword>
<accession>A0A8T0FN65</accession>
<dbReference type="EMBL" id="JABXBU010000003">
    <property type="protein sequence ID" value="KAF8791972.1"/>
    <property type="molecule type" value="Genomic_DNA"/>
</dbReference>
<keyword evidence="3" id="KW-1185">Reference proteome</keyword>
<evidence type="ECO:0000256" key="1">
    <source>
        <dbReference type="SAM" id="Phobius"/>
    </source>
</evidence>
<evidence type="ECO:0000313" key="3">
    <source>
        <dbReference type="Proteomes" id="UP000807504"/>
    </source>
</evidence>
<keyword evidence="1" id="KW-1133">Transmembrane helix</keyword>
<reference evidence="2" key="2">
    <citation type="submission" date="2020-06" db="EMBL/GenBank/DDBJ databases">
        <authorList>
            <person name="Sheffer M."/>
        </authorList>
    </citation>
    <scope>NUCLEOTIDE SEQUENCE</scope>
</reference>
<evidence type="ECO:0000313" key="2">
    <source>
        <dbReference type="EMBL" id="KAF8791972.1"/>
    </source>
</evidence>
<reference evidence="2" key="1">
    <citation type="journal article" date="2020" name="bioRxiv">
        <title>Chromosome-level reference genome of the European wasp spider Argiope bruennichi: a resource for studies on range expansion and evolutionary adaptation.</title>
        <authorList>
            <person name="Sheffer M.M."/>
            <person name="Hoppe A."/>
            <person name="Krehenwinkel H."/>
            <person name="Uhl G."/>
            <person name="Kuss A.W."/>
            <person name="Jensen L."/>
            <person name="Jensen C."/>
            <person name="Gillespie R.G."/>
            <person name="Hoff K.J."/>
            <person name="Prost S."/>
        </authorList>
    </citation>
    <scope>NUCLEOTIDE SEQUENCE</scope>
</reference>
<keyword evidence="1" id="KW-0472">Membrane</keyword>
<feature type="transmembrane region" description="Helical" evidence="1">
    <location>
        <begin position="28"/>
        <end position="47"/>
    </location>
</feature>
<sequence length="160" mass="17890">MSILQFYLLALALQFIMCGKNLCIDVFLYSYGMVSLILGIAFMIASIDPRPFPIISRWYFIGIGVFLLLNGCCPLVCLLKIPQYPRSRFVIGPQNETGISVTELLDDSQFVGRTDSPIVELREAKFGIEEQSDTEKQSSTTLSSVSTANSGIFFYKETFV</sequence>
<dbReference type="AlphaFoldDB" id="A0A8T0FN65"/>
<protein>
    <submittedName>
        <fullName evidence="2">Uncharacterized protein</fullName>
    </submittedName>
</protein>
<name>A0A8T0FN65_ARGBR</name>
<feature type="transmembrane region" description="Helical" evidence="1">
    <location>
        <begin position="59"/>
        <end position="81"/>
    </location>
</feature>
<organism evidence="2 3">
    <name type="scientific">Argiope bruennichi</name>
    <name type="common">Wasp spider</name>
    <name type="synonym">Aranea bruennichi</name>
    <dbReference type="NCBI Taxonomy" id="94029"/>
    <lineage>
        <taxon>Eukaryota</taxon>
        <taxon>Metazoa</taxon>
        <taxon>Ecdysozoa</taxon>
        <taxon>Arthropoda</taxon>
        <taxon>Chelicerata</taxon>
        <taxon>Arachnida</taxon>
        <taxon>Araneae</taxon>
        <taxon>Araneomorphae</taxon>
        <taxon>Entelegynae</taxon>
        <taxon>Araneoidea</taxon>
        <taxon>Araneidae</taxon>
        <taxon>Argiope</taxon>
    </lineage>
</organism>
<dbReference type="Proteomes" id="UP000807504">
    <property type="component" value="Unassembled WGS sequence"/>
</dbReference>